<accession>A0A4Z0F9R0</accession>
<feature type="domain" description="MucB/RseB N-terminal" evidence="5">
    <location>
        <begin position="32"/>
        <end position="203"/>
    </location>
</feature>
<dbReference type="InterPro" id="IPR033436">
    <property type="entry name" value="MucB/RseB_C"/>
</dbReference>
<dbReference type="Proteomes" id="UP000297890">
    <property type="component" value="Unassembled WGS sequence"/>
</dbReference>
<keyword evidence="4" id="KW-0574">Periplasm</keyword>
<proteinExistence type="inferred from homology"/>
<reference evidence="7 8" key="1">
    <citation type="journal article" date="2019" name="ISME J.">
        <title>Candidatus Macondimonas diazotrophica, a novel gammaproteobacterial genus dominating crude-oil-contaminated coastal sediments.</title>
        <authorList>
            <person name="Karthikeyan S."/>
            <person name="Konstantinidis K."/>
        </authorList>
    </citation>
    <scope>NUCLEOTIDE SEQUENCE [LARGE SCALE GENOMIC DNA]</scope>
    <source>
        <strain evidence="7 8">KTK01</strain>
    </source>
</reference>
<evidence type="ECO:0000256" key="4">
    <source>
        <dbReference type="ARBA" id="ARBA00022764"/>
    </source>
</evidence>
<comment type="caution">
    <text evidence="7">The sequence shown here is derived from an EMBL/GenBank/DDBJ whole genome shotgun (WGS) entry which is preliminary data.</text>
</comment>
<evidence type="ECO:0000259" key="5">
    <source>
        <dbReference type="Pfam" id="PF03888"/>
    </source>
</evidence>
<dbReference type="InterPro" id="IPR033434">
    <property type="entry name" value="MucB/RseB_N"/>
</dbReference>
<evidence type="ECO:0000256" key="3">
    <source>
        <dbReference type="ARBA" id="ARBA00022729"/>
    </source>
</evidence>
<dbReference type="PANTHER" id="PTHR38782:SF1">
    <property type="entry name" value="SIGMA-E FACTOR REGULATORY PROTEIN RSEB"/>
    <property type="match status" value="1"/>
</dbReference>
<sequence length="324" mass="35769">MKARRARGWAAAGALVMLAFGGGLVHAGEMSAQWALRIIKAYNQLNYQGVFVYQKNDTLEAMRVIHSADQGGQTRLVALNGEVNEIHRRGDQMTRYLPGRGIFIEGLRWSNPFFSAVPADISRLAAHYSLEVDGVDRIAGRPCQRVEIRPRDALRYGYRLCVDRETNLILHAQRIAEKGRVRQEVMFTQLTIQDRLDPALLAPGMDVAKLKRYVVKTEIDGVKGMAARTWDVTGPPAGYRLVFGADHSLSGGGSQEHLVYSDGLSAISVFVDNTPLAGKPILGQTSRGSMNAYGVVRDGYQVLVVGEVPYTALRMMAESLQRRP</sequence>
<dbReference type="GO" id="GO:0030288">
    <property type="term" value="C:outer membrane-bounded periplasmic space"/>
    <property type="evidence" value="ECO:0007669"/>
    <property type="project" value="TreeGrafter"/>
</dbReference>
<dbReference type="GO" id="GO:0045152">
    <property type="term" value="F:antisigma factor binding"/>
    <property type="evidence" value="ECO:0007669"/>
    <property type="project" value="TreeGrafter"/>
</dbReference>
<keyword evidence="8" id="KW-1185">Reference proteome</keyword>
<protein>
    <recommendedName>
        <fullName evidence="9">Transcriptional regulator</fullName>
    </recommendedName>
</protein>
<evidence type="ECO:0000256" key="1">
    <source>
        <dbReference type="ARBA" id="ARBA00004418"/>
    </source>
</evidence>
<dbReference type="AlphaFoldDB" id="A0A4Z0F9R0"/>
<dbReference type="Pfam" id="PF17188">
    <property type="entry name" value="MucB_RseB_C"/>
    <property type="match status" value="1"/>
</dbReference>
<gene>
    <name evidence="7" type="ORF">E4680_07795</name>
</gene>
<dbReference type="InterPro" id="IPR005588">
    <property type="entry name" value="MucB_RseB"/>
</dbReference>
<dbReference type="Gene3D" id="2.50.20.10">
    <property type="entry name" value="Lipoprotein localisation LolA/LolB/LppX"/>
    <property type="match status" value="1"/>
</dbReference>
<dbReference type="PIRSF" id="PIRSF005427">
    <property type="entry name" value="RseB"/>
    <property type="match status" value="1"/>
</dbReference>
<comment type="subcellular location">
    <subcellularLocation>
        <location evidence="1">Periplasm</location>
    </subcellularLocation>
</comment>
<dbReference type="GO" id="GO:0032885">
    <property type="term" value="P:regulation of polysaccharide biosynthetic process"/>
    <property type="evidence" value="ECO:0007669"/>
    <property type="project" value="TreeGrafter"/>
</dbReference>
<comment type="similarity">
    <text evidence="2">Belongs to the RseB family.</text>
</comment>
<dbReference type="RefSeq" id="WP_135281844.1">
    <property type="nucleotide sequence ID" value="NZ_SRIO01000008.1"/>
</dbReference>
<evidence type="ECO:0000256" key="2">
    <source>
        <dbReference type="ARBA" id="ARBA00008150"/>
    </source>
</evidence>
<dbReference type="Pfam" id="PF03888">
    <property type="entry name" value="MucB_RseB"/>
    <property type="match status" value="1"/>
</dbReference>
<dbReference type="CDD" id="cd16327">
    <property type="entry name" value="RseB"/>
    <property type="match status" value="1"/>
</dbReference>
<evidence type="ECO:0008006" key="9">
    <source>
        <dbReference type="Google" id="ProtNLM"/>
    </source>
</evidence>
<feature type="domain" description="MucB/RseB C-terminal" evidence="6">
    <location>
        <begin position="227"/>
        <end position="320"/>
    </location>
</feature>
<evidence type="ECO:0000313" key="7">
    <source>
        <dbReference type="EMBL" id="TFZ82598.1"/>
    </source>
</evidence>
<keyword evidence="3" id="KW-0732">Signal</keyword>
<dbReference type="PANTHER" id="PTHR38782">
    <property type="match status" value="1"/>
</dbReference>
<dbReference type="OrthoDB" id="7067274at2"/>
<dbReference type="InterPro" id="IPR038484">
    <property type="entry name" value="MucB/RseB_C_sf"/>
</dbReference>
<evidence type="ECO:0000313" key="8">
    <source>
        <dbReference type="Proteomes" id="UP000297890"/>
    </source>
</evidence>
<name>A0A4Z0F9R0_9GAMM</name>
<dbReference type="Gene3D" id="3.30.200.100">
    <property type="entry name" value="MucB/RseB, C-terminal domain"/>
    <property type="match status" value="1"/>
</dbReference>
<organism evidence="7 8">
    <name type="scientific">Candidatus Macondimonas diazotrophica</name>
    <dbReference type="NCBI Taxonomy" id="2305248"/>
    <lineage>
        <taxon>Bacteria</taxon>
        <taxon>Pseudomonadati</taxon>
        <taxon>Pseudomonadota</taxon>
        <taxon>Gammaproteobacteria</taxon>
        <taxon>Chromatiales</taxon>
        <taxon>Ectothiorhodospiraceae</taxon>
        <taxon>Candidatus Macondimonas</taxon>
    </lineage>
</organism>
<evidence type="ECO:0000259" key="6">
    <source>
        <dbReference type="Pfam" id="PF17188"/>
    </source>
</evidence>
<dbReference type="EMBL" id="SRIO01000008">
    <property type="protein sequence ID" value="TFZ82598.1"/>
    <property type="molecule type" value="Genomic_DNA"/>
</dbReference>